<gene>
    <name evidence="2" type="ORF">CgunFtcFv8_018198</name>
</gene>
<keyword evidence="3" id="KW-1185">Reference proteome</keyword>
<sequence length="71" mass="7615">MAPETKLHLTSHHRLPLAAARRQSWSSTNWKTPSSSPAAPPSQPSIGNFPAGVLFAGASPTKVLRVLNTWV</sequence>
<protein>
    <submittedName>
        <fullName evidence="2">Uncharacterized protein</fullName>
    </submittedName>
</protein>
<dbReference type="Proteomes" id="UP001331515">
    <property type="component" value="Unassembled WGS sequence"/>
</dbReference>
<feature type="compositionally biased region" description="Polar residues" evidence="1">
    <location>
        <begin position="23"/>
        <end position="32"/>
    </location>
</feature>
<comment type="caution">
    <text evidence="2">The sequence shown here is derived from an EMBL/GenBank/DDBJ whole genome shotgun (WGS) entry which is preliminary data.</text>
</comment>
<dbReference type="EMBL" id="JAURVH010001520">
    <property type="protein sequence ID" value="KAK5925694.1"/>
    <property type="molecule type" value="Genomic_DNA"/>
</dbReference>
<feature type="region of interest" description="Disordered" evidence="1">
    <location>
        <begin position="18"/>
        <end position="50"/>
    </location>
</feature>
<evidence type="ECO:0000313" key="2">
    <source>
        <dbReference type="EMBL" id="KAK5925694.1"/>
    </source>
</evidence>
<reference evidence="2 3" key="1">
    <citation type="journal article" date="2023" name="Mol. Biol. Evol.">
        <title>Genomics of Secondarily Temperate Adaptation in the Only Non-Antarctic Icefish.</title>
        <authorList>
            <person name="Rivera-Colon A.G."/>
            <person name="Rayamajhi N."/>
            <person name="Minhas B.F."/>
            <person name="Madrigal G."/>
            <person name="Bilyk K.T."/>
            <person name="Yoon V."/>
            <person name="Hune M."/>
            <person name="Gregory S."/>
            <person name="Cheng C.H.C."/>
            <person name="Catchen J.M."/>
        </authorList>
    </citation>
    <scope>NUCLEOTIDE SEQUENCE [LARGE SCALE GENOMIC DNA]</scope>
    <source>
        <tissue evidence="2">White muscle</tissue>
    </source>
</reference>
<organism evidence="2 3">
    <name type="scientific">Champsocephalus gunnari</name>
    <name type="common">Mackerel icefish</name>
    <dbReference type="NCBI Taxonomy" id="52237"/>
    <lineage>
        <taxon>Eukaryota</taxon>
        <taxon>Metazoa</taxon>
        <taxon>Chordata</taxon>
        <taxon>Craniata</taxon>
        <taxon>Vertebrata</taxon>
        <taxon>Euteleostomi</taxon>
        <taxon>Actinopterygii</taxon>
        <taxon>Neopterygii</taxon>
        <taxon>Teleostei</taxon>
        <taxon>Neoteleostei</taxon>
        <taxon>Acanthomorphata</taxon>
        <taxon>Eupercaria</taxon>
        <taxon>Perciformes</taxon>
        <taxon>Notothenioidei</taxon>
        <taxon>Channichthyidae</taxon>
        <taxon>Champsocephalus</taxon>
    </lineage>
</organism>
<evidence type="ECO:0000313" key="3">
    <source>
        <dbReference type="Proteomes" id="UP001331515"/>
    </source>
</evidence>
<dbReference type="AlphaFoldDB" id="A0AAN8DNQ9"/>
<proteinExistence type="predicted"/>
<evidence type="ECO:0000256" key="1">
    <source>
        <dbReference type="SAM" id="MobiDB-lite"/>
    </source>
</evidence>
<name>A0AAN8DNQ9_CHAGU</name>
<accession>A0AAN8DNQ9</accession>